<dbReference type="Proteomes" id="UP000772434">
    <property type="component" value="Unassembled WGS sequence"/>
</dbReference>
<evidence type="ECO:0000313" key="2">
    <source>
        <dbReference type="Proteomes" id="UP000772434"/>
    </source>
</evidence>
<evidence type="ECO:0000313" key="1">
    <source>
        <dbReference type="EMBL" id="KAF9058566.1"/>
    </source>
</evidence>
<keyword evidence="2" id="KW-1185">Reference proteome</keyword>
<dbReference type="EMBL" id="JADNRY010000365">
    <property type="protein sequence ID" value="KAF9058566.1"/>
    <property type="molecule type" value="Genomic_DNA"/>
</dbReference>
<organism evidence="1 2">
    <name type="scientific">Rhodocollybia butyracea</name>
    <dbReference type="NCBI Taxonomy" id="206335"/>
    <lineage>
        <taxon>Eukaryota</taxon>
        <taxon>Fungi</taxon>
        <taxon>Dikarya</taxon>
        <taxon>Basidiomycota</taxon>
        <taxon>Agaricomycotina</taxon>
        <taxon>Agaricomycetes</taxon>
        <taxon>Agaricomycetidae</taxon>
        <taxon>Agaricales</taxon>
        <taxon>Marasmiineae</taxon>
        <taxon>Omphalotaceae</taxon>
        <taxon>Rhodocollybia</taxon>
    </lineage>
</organism>
<name>A0A9P5P5D6_9AGAR</name>
<gene>
    <name evidence="1" type="ORF">BDP27DRAFT_1372417</name>
</gene>
<sequence length="141" mass="15633">MKKKEIKECTVGVGNRHNNNNNNNGHEDVKFQMRGGLEASKQPSRRTIRESVVHTAPIAYRVEVYVLPFGANTKGQVSRSKIGKKTTLSALATLLYTAYIKKATEYLSASASEFDSSEAVAELDSYTFVKMFAVRRGITVL</sequence>
<proteinExistence type="predicted"/>
<protein>
    <submittedName>
        <fullName evidence="1">Uncharacterized protein</fullName>
    </submittedName>
</protein>
<dbReference type="AlphaFoldDB" id="A0A9P5P5D6"/>
<reference evidence="1" key="1">
    <citation type="submission" date="2020-11" db="EMBL/GenBank/DDBJ databases">
        <authorList>
            <consortium name="DOE Joint Genome Institute"/>
            <person name="Ahrendt S."/>
            <person name="Riley R."/>
            <person name="Andreopoulos W."/>
            <person name="Labutti K."/>
            <person name="Pangilinan J."/>
            <person name="Ruiz-Duenas F.J."/>
            <person name="Barrasa J.M."/>
            <person name="Sanchez-Garcia M."/>
            <person name="Camarero S."/>
            <person name="Miyauchi S."/>
            <person name="Serrano A."/>
            <person name="Linde D."/>
            <person name="Babiker R."/>
            <person name="Drula E."/>
            <person name="Ayuso-Fernandez I."/>
            <person name="Pacheco R."/>
            <person name="Padilla G."/>
            <person name="Ferreira P."/>
            <person name="Barriuso J."/>
            <person name="Kellner H."/>
            <person name="Castanera R."/>
            <person name="Alfaro M."/>
            <person name="Ramirez L."/>
            <person name="Pisabarro A.G."/>
            <person name="Kuo A."/>
            <person name="Tritt A."/>
            <person name="Lipzen A."/>
            <person name="He G."/>
            <person name="Yan M."/>
            <person name="Ng V."/>
            <person name="Cullen D."/>
            <person name="Martin F."/>
            <person name="Rosso M.-N."/>
            <person name="Henrissat B."/>
            <person name="Hibbett D."/>
            <person name="Martinez A.T."/>
            <person name="Grigoriev I.V."/>
        </authorList>
    </citation>
    <scope>NUCLEOTIDE SEQUENCE</scope>
    <source>
        <strain evidence="1">AH 40177</strain>
    </source>
</reference>
<comment type="caution">
    <text evidence="1">The sequence shown here is derived from an EMBL/GenBank/DDBJ whole genome shotgun (WGS) entry which is preliminary data.</text>
</comment>
<accession>A0A9P5P5D6</accession>